<dbReference type="EMBL" id="BAAAMJ010000031">
    <property type="protein sequence ID" value="GAA1920707.1"/>
    <property type="molecule type" value="Genomic_DNA"/>
</dbReference>
<organism evidence="2 3">
    <name type="scientific">Streptomyces sodiiphilus</name>
    <dbReference type="NCBI Taxonomy" id="226217"/>
    <lineage>
        <taxon>Bacteria</taxon>
        <taxon>Bacillati</taxon>
        <taxon>Actinomycetota</taxon>
        <taxon>Actinomycetes</taxon>
        <taxon>Kitasatosporales</taxon>
        <taxon>Streptomycetaceae</taxon>
        <taxon>Streptomyces</taxon>
    </lineage>
</organism>
<reference evidence="3" key="1">
    <citation type="journal article" date="2019" name="Int. J. Syst. Evol. Microbiol.">
        <title>The Global Catalogue of Microorganisms (GCM) 10K type strain sequencing project: providing services to taxonomists for standard genome sequencing and annotation.</title>
        <authorList>
            <consortium name="The Broad Institute Genomics Platform"/>
            <consortium name="The Broad Institute Genome Sequencing Center for Infectious Disease"/>
            <person name="Wu L."/>
            <person name="Ma J."/>
        </authorList>
    </citation>
    <scope>NUCLEOTIDE SEQUENCE [LARGE SCALE GENOMIC DNA]</scope>
    <source>
        <strain evidence="3">JCM 13581</strain>
    </source>
</reference>
<keyword evidence="1" id="KW-0812">Transmembrane</keyword>
<keyword evidence="3" id="KW-1185">Reference proteome</keyword>
<keyword evidence="1" id="KW-1133">Transmembrane helix</keyword>
<name>A0ABP5AUR1_9ACTN</name>
<dbReference type="RefSeq" id="WP_344262825.1">
    <property type="nucleotide sequence ID" value="NZ_BAAAMJ010000031.1"/>
</dbReference>
<dbReference type="Proteomes" id="UP001501303">
    <property type="component" value="Unassembled WGS sequence"/>
</dbReference>
<sequence>MSRTSPRGQSARRRFEPARLLLGLSLLVLAPLYALRAVDGIAVPWWLLLGGLPVALLAAAVVALVTYAVRRPRVGEPAGD</sequence>
<evidence type="ECO:0000256" key="1">
    <source>
        <dbReference type="SAM" id="Phobius"/>
    </source>
</evidence>
<evidence type="ECO:0000313" key="3">
    <source>
        <dbReference type="Proteomes" id="UP001501303"/>
    </source>
</evidence>
<accession>A0ABP5AUR1</accession>
<evidence type="ECO:0000313" key="2">
    <source>
        <dbReference type="EMBL" id="GAA1920707.1"/>
    </source>
</evidence>
<proteinExistence type="predicted"/>
<gene>
    <name evidence="2" type="ORF">GCM10009716_31700</name>
</gene>
<protein>
    <recommendedName>
        <fullName evidence="4">DUF3311 domain-containing protein</fullName>
    </recommendedName>
</protein>
<comment type="caution">
    <text evidence="2">The sequence shown here is derived from an EMBL/GenBank/DDBJ whole genome shotgun (WGS) entry which is preliminary data.</text>
</comment>
<feature type="transmembrane region" description="Helical" evidence="1">
    <location>
        <begin position="44"/>
        <end position="69"/>
    </location>
</feature>
<evidence type="ECO:0008006" key="4">
    <source>
        <dbReference type="Google" id="ProtNLM"/>
    </source>
</evidence>
<keyword evidence="1" id="KW-0472">Membrane</keyword>